<protein>
    <submittedName>
        <fullName evidence="1">Uncharacterized protein</fullName>
    </submittedName>
</protein>
<proteinExistence type="predicted"/>
<name>A0A0C3NML7_PISTI</name>
<dbReference type="Proteomes" id="UP000054217">
    <property type="component" value="Unassembled WGS sequence"/>
</dbReference>
<reference evidence="1 2" key="1">
    <citation type="submission" date="2014-04" db="EMBL/GenBank/DDBJ databases">
        <authorList>
            <consortium name="DOE Joint Genome Institute"/>
            <person name="Kuo A."/>
            <person name="Kohler A."/>
            <person name="Costa M.D."/>
            <person name="Nagy L.G."/>
            <person name="Floudas D."/>
            <person name="Copeland A."/>
            <person name="Barry K.W."/>
            <person name="Cichocki N."/>
            <person name="Veneault-Fourrey C."/>
            <person name="LaButti K."/>
            <person name="Lindquist E.A."/>
            <person name="Lipzen A."/>
            <person name="Lundell T."/>
            <person name="Morin E."/>
            <person name="Murat C."/>
            <person name="Sun H."/>
            <person name="Tunlid A."/>
            <person name="Henrissat B."/>
            <person name="Grigoriev I.V."/>
            <person name="Hibbett D.S."/>
            <person name="Martin F."/>
            <person name="Nordberg H.P."/>
            <person name="Cantor M.N."/>
            <person name="Hua S.X."/>
        </authorList>
    </citation>
    <scope>NUCLEOTIDE SEQUENCE [LARGE SCALE GENOMIC DNA]</scope>
    <source>
        <strain evidence="1 2">Marx 270</strain>
    </source>
</reference>
<evidence type="ECO:0000313" key="2">
    <source>
        <dbReference type="Proteomes" id="UP000054217"/>
    </source>
</evidence>
<organism evidence="1 2">
    <name type="scientific">Pisolithus tinctorius Marx 270</name>
    <dbReference type="NCBI Taxonomy" id="870435"/>
    <lineage>
        <taxon>Eukaryota</taxon>
        <taxon>Fungi</taxon>
        <taxon>Dikarya</taxon>
        <taxon>Basidiomycota</taxon>
        <taxon>Agaricomycotina</taxon>
        <taxon>Agaricomycetes</taxon>
        <taxon>Agaricomycetidae</taxon>
        <taxon>Boletales</taxon>
        <taxon>Sclerodermatineae</taxon>
        <taxon>Pisolithaceae</taxon>
        <taxon>Pisolithus</taxon>
    </lineage>
</organism>
<gene>
    <name evidence="1" type="ORF">M404DRAFT_239146</name>
</gene>
<reference evidence="2" key="2">
    <citation type="submission" date="2015-01" db="EMBL/GenBank/DDBJ databases">
        <title>Evolutionary Origins and Diversification of the Mycorrhizal Mutualists.</title>
        <authorList>
            <consortium name="DOE Joint Genome Institute"/>
            <consortium name="Mycorrhizal Genomics Consortium"/>
            <person name="Kohler A."/>
            <person name="Kuo A."/>
            <person name="Nagy L.G."/>
            <person name="Floudas D."/>
            <person name="Copeland A."/>
            <person name="Barry K.W."/>
            <person name="Cichocki N."/>
            <person name="Veneault-Fourrey C."/>
            <person name="LaButti K."/>
            <person name="Lindquist E.A."/>
            <person name="Lipzen A."/>
            <person name="Lundell T."/>
            <person name="Morin E."/>
            <person name="Murat C."/>
            <person name="Riley R."/>
            <person name="Ohm R."/>
            <person name="Sun H."/>
            <person name="Tunlid A."/>
            <person name="Henrissat B."/>
            <person name="Grigoriev I.V."/>
            <person name="Hibbett D.S."/>
            <person name="Martin F."/>
        </authorList>
    </citation>
    <scope>NUCLEOTIDE SEQUENCE [LARGE SCALE GENOMIC DNA]</scope>
    <source>
        <strain evidence="2">Marx 270</strain>
    </source>
</reference>
<dbReference type="AlphaFoldDB" id="A0A0C3NML7"/>
<keyword evidence="2" id="KW-1185">Reference proteome</keyword>
<sequence>MMESQSDSRSLLVRANVGPSAPAPTWSWNPFKAGVARGPVFKMVVPPLFKKCKVFDPLVDSPRYLAARDRARYEVKSISQTLGVGASVTITQKEIEANSSHEKLLDYISTAIFDASEDETHGIRDTAHLRDNQRTVDLLDDTSWVNIHSTLQEIAALQTTLDATEDEDEQRALEEDITGKVRISSSHNNSRLIVAINRSYGFVGVESFQKWNNDYRRKWIP</sequence>
<dbReference type="EMBL" id="KN832043">
    <property type="protein sequence ID" value="KIN96593.1"/>
    <property type="molecule type" value="Genomic_DNA"/>
</dbReference>
<dbReference type="HOGENOM" id="CLU_1251110_0_0_1"/>
<accession>A0A0C3NML7</accession>
<evidence type="ECO:0000313" key="1">
    <source>
        <dbReference type="EMBL" id="KIN96593.1"/>
    </source>
</evidence>
<dbReference type="InParanoid" id="A0A0C3NML7"/>